<comment type="subcellular location">
    <subcellularLocation>
        <location evidence="8">Cytoplasm</location>
    </subcellularLocation>
</comment>
<feature type="binding site" evidence="8">
    <location>
        <position position="148"/>
    </location>
    <ligand>
        <name>ATP</name>
        <dbReference type="ChEBI" id="CHEBI:30616"/>
    </ligand>
</feature>
<evidence type="ECO:0000256" key="8">
    <source>
        <dbReference type="HAMAP-Rule" id="MF_00377"/>
    </source>
</evidence>
<dbReference type="InterPro" id="IPR013159">
    <property type="entry name" value="DnaA_C"/>
</dbReference>
<organism evidence="14 15">
    <name type="scientific">Candidatus Limosilactobacillus merdipullorum</name>
    <dbReference type="NCBI Taxonomy" id="2838653"/>
    <lineage>
        <taxon>Bacteria</taxon>
        <taxon>Bacillati</taxon>
        <taxon>Bacillota</taxon>
        <taxon>Bacilli</taxon>
        <taxon>Lactobacillales</taxon>
        <taxon>Lactobacillaceae</taxon>
        <taxon>Limosilactobacillus</taxon>
    </lineage>
</organism>
<evidence type="ECO:0000256" key="10">
    <source>
        <dbReference type="RuleBase" id="RU000577"/>
    </source>
</evidence>
<dbReference type="InterPro" id="IPR018312">
    <property type="entry name" value="Chromosome_initiator_DnaA_CS"/>
</dbReference>
<evidence type="ECO:0000256" key="1">
    <source>
        <dbReference type="ARBA" id="ARBA00006583"/>
    </source>
</evidence>
<feature type="binding site" evidence="8">
    <location>
        <position position="149"/>
    </location>
    <ligand>
        <name>ATP</name>
        <dbReference type="ChEBI" id="CHEBI:30616"/>
    </ligand>
</feature>
<evidence type="ECO:0000256" key="4">
    <source>
        <dbReference type="ARBA" id="ARBA00022741"/>
    </source>
</evidence>
<dbReference type="InterPro" id="IPR010921">
    <property type="entry name" value="Trp_repressor/repl_initiator"/>
</dbReference>
<feature type="region of interest" description="Domain III, AAA+ region" evidence="8">
    <location>
        <begin position="101"/>
        <end position="317"/>
    </location>
</feature>
<dbReference type="InterPro" id="IPR003593">
    <property type="entry name" value="AAA+_ATPase"/>
</dbReference>
<evidence type="ECO:0000259" key="12">
    <source>
        <dbReference type="SMART" id="SM00382"/>
    </source>
</evidence>
<dbReference type="HAMAP" id="MF_00377">
    <property type="entry name" value="DnaA_bact"/>
    <property type="match status" value="1"/>
</dbReference>
<dbReference type="FunFam" id="3.40.50.300:FF:000668">
    <property type="entry name" value="Chromosomal replication initiator protein DnaA"/>
    <property type="match status" value="1"/>
</dbReference>
<reference evidence="14" key="1">
    <citation type="journal article" date="2021" name="PeerJ">
        <title>Extensive microbial diversity within the chicken gut microbiome revealed by metagenomics and culture.</title>
        <authorList>
            <person name="Gilroy R."/>
            <person name="Ravi A."/>
            <person name="Getino M."/>
            <person name="Pursley I."/>
            <person name="Horton D.L."/>
            <person name="Alikhan N.F."/>
            <person name="Baker D."/>
            <person name="Gharbi K."/>
            <person name="Hall N."/>
            <person name="Watson M."/>
            <person name="Adriaenssens E.M."/>
            <person name="Foster-Nyarko E."/>
            <person name="Jarju S."/>
            <person name="Secka A."/>
            <person name="Antonio M."/>
            <person name="Oren A."/>
            <person name="Chaudhuri R.R."/>
            <person name="La Ragione R."/>
            <person name="Hildebrand F."/>
            <person name="Pallen M.J."/>
        </authorList>
    </citation>
    <scope>NUCLEOTIDE SEQUENCE</scope>
    <source>
        <strain evidence="14">ChiHejej3B27-2180</strain>
    </source>
</reference>
<feature type="domain" description="AAA+ ATPase" evidence="12">
    <location>
        <begin position="134"/>
        <end position="265"/>
    </location>
</feature>
<feature type="region of interest" description="Domain I, interacts with DnaA modulators" evidence="8">
    <location>
        <begin position="1"/>
        <end position="88"/>
    </location>
</feature>
<dbReference type="PRINTS" id="PR00051">
    <property type="entry name" value="DNAA"/>
</dbReference>
<evidence type="ECO:0000313" key="14">
    <source>
        <dbReference type="EMBL" id="HIW69895.1"/>
    </source>
</evidence>
<dbReference type="PANTHER" id="PTHR30050:SF2">
    <property type="entry name" value="CHROMOSOMAL REPLICATION INITIATOR PROTEIN DNAA"/>
    <property type="match status" value="1"/>
</dbReference>
<dbReference type="InterPro" id="IPR027417">
    <property type="entry name" value="P-loop_NTPase"/>
</dbReference>
<dbReference type="Gene3D" id="1.10.8.60">
    <property type="match status" value="1"/>
</dbReference>
<feature type="domain" description="Chromosomal replication initiator DnaA C-terminal" evidence="13">
    <location>
        <begin position="345"/>
        <end position="414"/>
    </location>
</feature>
<dbReference type="CDD" id="cd00009">
    <property type="entry name" value="AAA"/>
    <property type="match status" value="1"/>
</dbReference>
<dbReference type="GO" id="GO:0008289">
    <property type="term" value="F:lipid binding"/>
    <property type="evidence" value="ECO:0007669"/>
    <property type="project" value="UniProtKB-KW"/>
</dbReference>
<keyword evidence="7 8" id="KW-0238">DNA-binding</keyword>
<accession>A0A9D1QPM6</accession>
<keyword evidence="6 8" id="KW-0446">Lipid-binding</keyword>
<protein>
    <recommendedName>
        <fullName evidence="8 9">Chromosomal replication initiator protein DnaA</fullName>
    </recommendedName>
</protein>
<dbReference type="SUPFAM" id="SSF52540">
    <property type="entry name" value="P-loop containing nucleoside triphosphate hydrolases"/>
    <property type="match status" value="1"/>
</dbReference>
<dbReference type="GO" id="GO:0006275">
    <property type="term" value="P:regulation of DNA replication"/>
    <property type="evidence" value="ECO:0007669"/>
    <property type="project" value="UniProtKB-UniRule"/>
</dbReference>
<dbReference type="GO" id="GO:0005737">
    <property type="term" value="C:cytoplasm"/>
    <property type="evidence" value="ECO:0007669"/>
    <property type="project" value="UniProtKB-SubCell"/>
</dbReference>
<evidence type="ECO:0000256" key="9">
    <source>
        <dbReference type="NCBIfam" id="TIGR00362"/>
    </source>
</evidence>
<dbReference type="SUPFAM" id="SSF48295">
    <property type="entry name" value="TrpR-like"/>
    <property type="match status" value="1"/>
</dbReference>
<dbReference type="CDD" id="cd06571">
    <property type="entry name" value="Bac_DnaA_C"/>
    <property type="match status" value="1"/>
</dbReference>
<dbReference type="Gene3D" id="1.10.1750.10">
    <property type="match status" value="1"/>
</dbReference>
<evidence type="ECO:0000313" key="15">
    <source>
        <dbReference type="Proteomes" id="UP000886878"/>
    </source>
</evidence>
<evidence type="ECO:0000256" key="5">
    <source>
        <dbReference type="ARBA" id="ARBA00022840"/>
    </source>
</evidence>
<keyword evidence="2 8" id="KW-0963">Cytoplasm</keyword>
<dbReference type="GO" id="GO:0003688">
    <property type="term" value="F:DNA replication origin binding"/>
    <property type="evidence" value="ECO:0007669"/>
    <property type="project" value="UniProtKB-UniRule"/>
</dbReference>
<comment type="function">
    <text evidence="8 10">Plays an essential role in the initiation and regulation of chromosomal replication. ATP-DnaA binds to the origin of replication (oriC) to initiate formation of the DNA replication initiation complex once per cell cycle. Binds the DnaA box (a 9 base pair repeat at the origin) and separates the double-stranded (ds)DNA. Forms a right-handed helical filament on oriC DNA; dsDNA binds to the exterior of the filament while single-stranded (ss)DNA is stabiized in the filament's interior. The ATP-DnaA-oriC complex binds and stabilizes one strand of the AT-rich DNA unwinding element (DUE), permitting loading of DNA polymerase. After initiation quickly degrades to an ADP-DnaA complex that is not apt for DNA replication. Binds acidic phospholipids.</text>
</comment>
<dbReference type="Proteomes" id="UP000886878">
    <property type="component" value="Unassembled WGS sequence"/>
</dbReference>
<dbReference type="PANTHER" id="PTHR30050">
    <property type="entry name" value="CHROMOSOMAL REPLICATION INITIATOR PROTEIN DNAA"/>
    <property type="match status" value="1"/>
</dbReference>
<evidence type="ECO:0000256" key="2">
    <source>
        <dbReference type="ARBA" id="ARBA00022490"/>
    </source>
</evidence>
<comment type="subunit">
    <text evidence="8">Oligomerizes as a right-handed, spiral filament on DNA at oriC.</text>
</comment>
<feature type="binding site" evidence="8">
    <location>
        <position position="145"/>
    </location>
    <ligand>
        <name>ATP</name>
        <dbReference type="ChEBI" id="CHEBI:30616"/>
    </ligand>
</feature>
<dbReference type="Pfam" id="PF08299">
    <property type="entry name" value="Bac_DnaA_C"/>
    <property type="match status" value="1"/>
</dbReference>
<dbReference type="SMART" id="SM00760">
    <property type="entry name" value="Bac_DnaA_C"/>
    <property type="match status" value="1"/>
</dbReference>
<dbReference type="Pfam" id="PF00308">
    <property type="entry name" value="Bac_DnaA"/>
    <property type="match status" value="1"/>
</dbReference>
<name>A0A9D1QPM6_9LACO</name>
<evidence type="ECO:0000256" key="6">
    <source>
        <dbReference type="ARBA" id="ARBA00023121"/>
    </source>
</evidence>
<evidence type="ECO:0000256" key="3">
    <source>
        <dbReference type="ARBA" id="ARBA00022705"/>
    </source>
</evidence>
<gene>
    <name evidence="8 14" type="primary">dnaA</name>
    <name evidence="14" type="ORF">H9876_00725</name>
</gene>
<feature type="region of interest" description="Domain IV, binds dsDNA" evidence="8">
    <location>
        <begin position="318"/>
        <end position="437"/>
    </location>
</feature>
<dbReference type="SMART" id="SM00382">
    <property type="entry name" value="AAA"/>
    <property type="match status" value="1"/>
</dbReference>
<dbReference type="PROSITE" id="PS01008">
    <property type="entry name" value="DNAA"/>
    <property type="match status" value="1"/>
</dbReference>
<dbReference type="InterPro" id="IPR020591">
    <property type="entry name" value="Chromosome_initiator_DnaA-like"/>
</dbReference>
<comment type="caution">
    <text evidence="14">The sequence shown here is derived from an EMBL/GenBank/DDBJ whole genome shotgun (WGS) entry which is preliminary data.</text>
</comment>
<dbReference type="InterPro" id="IPR013317">
    <property type="entry name" value="DnaA_dom"/>
</dbReference>
<dbReference type="GO" id="GO:0005524">
    <property type="term" value="F:ATP binding"/>
    <property type="evidence" value="ECO:0007669"/>
    <property type="project" value="UniProtKB-UniRule"/>
</dbReference>
<reference evidence="14" key="2">
    <citation type="submission" date="2021-04" db="EMBL/GenBank/DDBJ databases">
        <authorList>
            <person name="Gilroy R."/>
        </authorList>
    </citation>
    <scope>NUCLEOTIDE SEQUENCE</scope>
    <source>
        <strain evidence="14">ChiHejej3B27-2180</strain>
    </source>
</reference>
<dbReference type="AlphaFoldDB" id="A0A9D1QPM6"/>
<evidence type="ECO:0000256" key="7">
    <source>
        <dbReference type="ARBA" id="ARBA00023125"/>
    </source>
</evidence>
<keyword evidence="3 8" id="KW-0235">DNA replication</keyword>
<dbReference type="Gene3D" id="3.40.50.300">
    <property type="entry name" value="P-loop containing nucleotide triphosphate hydrolases"/>
    <property type="match status" value="1"/>
</dbReference>
<dbReference type="GO" id="GO:0006270">
    <property type="term" value="P:DNA replication initiation"/>
    <property type="evidence" value="ECO:0007669"/>
    <property type="project" value="UniProtKB-UniRule"/>
</dbReference>
<feature type="binding site" evidence="8">
    <location>
        <position position="147"/>
    </location>
    <ligand>
        <name>ATP</name>
        <dbReference type="ChEBI" id="CHEBI:30616"/>
    </ligand>
</feature>
<dbReference type="Gene3D" id="3.30.300.180">
    <property type="match status" value="1"/>
</dbReference>
<keyword evidence="5 8" id="KW-0067">ATP-binding</keyword>
<dbReference type="GO" id="GO:0005886">
    <property type="term" value="C:plasma membrane"/>
    <property type="evidence" value="ECO:0007669"/>
    <property type="project" value="TreeGrafter"/>
</dbReference>
<dbReference type="InterPro" id="IPR038454">
    <property type="entry name" value="DnaA_N_sf"/>
</dbReference>
<dbReference type="InterPro" id="IPR001957">
    <property type="entry name" value="Chromosome_initiator_DnaA"/>
</dbReference>
<evidence type="ECO:0000256" key="11">
    <source>
        <dbReference type="RuleBase" id="RU004227"/>
    </source>
</evidence>
<dbReference type="NCBIfam" id="TIGR00362">
    <property type="entry name" value="DnaA"/>
    <property type="match status" value="1"/>
</dbReference>
<comment type="domain">
    <text evidence="8">Domain I is involved in oligomerization and binding regulators, domain II is flexibile and of varying length in different bacteria, domain III forms the AAA+ region, while domain IV binds dsDNA.</text>
</comment>
<proteinExistence type="inferred from homology"/>
<keyword evidence="4 8" id="KW-0547">Nucleotide-binding</keyword>
<comment type="caution">
    <text evidence="8">Lacks conserved residue(s) required for the propagation of feature annotation.</text>
</comment>
<sequence length="437" mass="49658">MTELDSLWEAIQDYLRKNYQAMTYANLIAPAKPVSLENNVFTISLPIKYIENFWQTKVDPKVKSVLFQQTGTHLETRYVLPDDLAEKEVTPAQPSYKEQTPLNPEYTFDNFIQGQSNVMAYASAYAASEDPGGIYNPLLIYGGVGLGKTHLMQAIANNMLVHNPNAKIKYVTSENFINDYVNSIKNNSQEEFRQEYRNLDALLVDDVQFLSKKEGTQLEFFNTFNSLHDNNKQIVLTADRNPNEIPDMTDRLVSRFMWGIPVEITSPNLETRIAILRSKAEEEQIDAPNKVLNVIASHINTNVRELEGALMKVKVLSQIKHEPISLQLAQEALQGMNTTAATTLDIDLIQKRVASYYKIDQSDITGRKRTKNIVVPRQIAMYLSRELTDNSLPQIGKEFGGKDHTTVLHAIDKIEKQLPTDPTLKDDIQHLKMDLQQ</sequence>
<dbReference type="EMBL" id="DXGK01000018">
    <property type="protein sequence ID" value="HIW69895.1"/>
    <property type="molecule type" value="Genomic_DNA"/>
</dbReference>
<comment type="similarity">
    <text evidence="1 8 11">Belongs to the DnaA family.</text>
</comment>
<evidence type="ECO:0000259" key="13">
    <source>
        <dbReference type="SMART" id="SM00760"/>
    </source>
</evidence>